<dbReference type="AlphaFoldDB" id="F6D9H9"/>
<dbReference type="GO" id="GO:0071949">
    <property type="term" value="F:FAD binding"/>
    <property type="evidence" value="ECO:0007669"/>
    <property type="project" value="TreeGrafter"/>
</dbReference>
<feature type="binding site" evidence="6">
    <location>
        <begin position="244"/>
        <end position="248"/>
    </location>
    <ligand>
        <name>FAD</name>
        <dbReference type="ChEBI" id="CHEBI:57692"/>
    </ligand>
</feature>
<dbReference type="Pfam" id="PF00875">
    <property type="entry name" value="DNA_photolyase"/>
    <property type="match status" value="1"/>
</dbReference>
<proteinExistence type="inferred from homology"/>
<dbReference type="GO" id="GO:0003904">
    <property type="term" value="F:deoxyribodipyrimidine photo-lyase activity"/>
    <property type="evidence" value="ECO:0007669"/>
    <property type="project" value="TreeGrafter"/>
</dbReference>
<comment type="similarity">
    <text evidence="2">Belongs to the DNA photolyase class-1 family.</text>
</comment>
<dbReference type="RefSeq" id="WP_013834720.1">
    <property type="nucleotide sequence ID" value="NC_015581.1"/>
</dbReference>
<feature type="domain" description="Photolyase/cryptochrome alpha/beta" evidence="9">
    <location>
        <begin position="11"/>
        <end position="146"/>
    </location>
</feature>
<dbReference type="OrthoDB" id="9772484at2"/>
<dbReference type="KEGG" id="tcy:Thicy_0160"/>
<accession>F6D9H9</accession>
<keyword evidence="4 6" id="KW-0274">FAD</keyword>
<dbReference type="InterPro" id="IPR036134">
    <property type="entry name" value="Crypto/Photolyase_FAD-like_sf"/>
</dbReference>
<dbReference type="SUPFAM" id="SSF52425">
    <property type="entry name" value="Cryptochrome/photolyase, N-terminal domain"/>
    <property type="match status" value="1"/>
</dbReference>
<comment type="cofactor">
    <cofactor evidence="1">
        <name>(6R)-5,10-methylene-5,6,7,8-tetrahydrofolate</name>
        <dbReference type="ChEBI" id="CHEBI:15636"/>
    </cofactor>
</comment>
<dbReference type="Pfam" id="PF03441">
    <property type="entry name" value="FAD_binding_7"/>
    <property type="match status" value="1"/>
</dbReference>
<dbReference type="STRING" id="717773.Thicy_0160"/>
<dbReference type="InterPro" id="IPR036155">
    <property type="entry name" value="Crypto/Photolyase_N_sf"/>
</dbReference>
<evidence type="ECO:0000313" key="10">
    <source>
        <dbReference type="EMBL" id="AEG30936.1"/>
    </source>
</evidence>
<dbReference type="SUPFAM" id="SSF48173">
    <property type="entry name" value="Cryptochrome/photolyase FAD-binding domain"/>
    <property type="match status" value="1"/>
</dbReference>
<dbReference type="Proteomes" id="UP000009232">
    <property type="component" value="Chromosome"/>
</dbReference>
<keyword evidence="3 6" id="KW-0285">Flavoprotein</keyword>
<dbReference type="PANTHER" id="PTHR11455">
    <property type="entry name" value="CRYPTOCHROME"/>
    <property type="match status" value="1"/>
</dbReference>
<dbReference type="EMBL" id="CP002776">
    <property type="protein sequence ID" value="AEG30936.1"/>
    <property type="molecule type" value="Genomic_DNA"/>
</dbReference>
<dbReference type="InterPro" id="IPR002081">
    <property type="entry name" value="Cryptochrome/DNA_photolyase_1"/>
</dbReference>
<feature type="compositionally biased region" description="Basic residues" evidence="8">
    <location>
        <begin position="499"/>
        <end position="513"/>
    </location>
</feature>
<dbReference type="GO" id="GO:0009416">
    <property type="term" value="P:response to light stimulus"/>
    <property type="evidence" value="ECO:0007669"/>
    <property type="project" value="TreeGrafter"/>
</dbReference>
<dbReference type="GO" id="GO:0006950">
    <property type="term" value="P:response to stress"/>
    <property type="evidence" value="ECO:0007669"/>
    <property type="project" value="UniProtKB-ARBA"/>
</dbReference>
<evidence type="ECO:0000313" key="11">
    <source>
        <dbReference type="Proteomes" id="UP000009232"/>
    </source>
</evidence>
<dbReference type="PRINTS" id="PR00147">
    <property type="entry name" value="DNAPHOTLYASE"/>
</dbReference>
<keyword evidence="10" id="KW-0456">Lyase</keyword>
<feature type="region of interest" description="Disordered" evidence="8">
    <location>
        <begin position="485"/>
        <end position="527"/>
    </location>
</feature>
<dbReference type="InterPro" id="IPR014729">
    <property type="entry name" value="Rossmann-like_a/b/a_fold"/>
</dbReference>
<dbReference type="PANTHER" id="PTHR11455:SF9">
    <property type="entry name" value="CRYPTOCHROME CIRCADIAN CLOCK 5 ISOFORM X1"/>
    <property type="match status" value="1"/>
</dbReference>
<keyword evidence="5 7" id="KW-0157">Chromophore</keyword>
<name>F6D9H9_THICA</name>
<gene>
    <name evidence="10" type="ordered locus">Thicy_0160</name>
</gene>
<dbReference type="HOGENOM" id="CLU_010348_7_1_6"/>
<evidence type="ECO:0000256" key="6">
    <source>
        <dbReference type="PIRSR" id="PIRSR602081-1"/>
    </source>
</evidence>
<dbReference type="PROSITE" id="PS00394">
    <property type="entry name" value="DNA_PHOTOLYASES_1_1"/>
    <property type="match status" value="1"/>
</dbReference>
<evidence type="ECO:0000256" key="2">
    <source>
        <dbReference type="ARBA" id="ARBA00005862"/>
    </source>
</evidence>
<dbReference type="Gene3D" id="3.40.50.620">
    <property type="entry name" value="HUPs"/>
    <property type="match status" value="1"/>
</dbReference>
<sequence>MDSPANQSKPSVQLVWFKRDLRIHDHTPLHFAAQQAQHTQQGAVLPVYVFEPELWQQPDASLRQWRFVADCLVDLDADLRSLGQGLMFAIGEVETVFSQLRQQYHISAVWSHQETGNGWTFQRDRRLKHWLNEQQIAWYELAQHPIKRGPTQRDHWQGQAEQFFQQPLLTAPSSLSGLVRTPSLSGSWLAEQVAGYLPAPIVANEQSQPGGRRRGEQRLADFLQCHLTRYLYDIAKPLASRQSSSRLSPHLAWGSLSIREVLQAAYATRAAGEKNSRALGAFVSRLHWQSHFMQKLETEPELEFCCLQAETELLRSRGTHPERLQAWYQGQTGVPLVDACMRCLLHTGWLPFRMRAMVMSFASYQLWLDWRDTAPLLAGLFTDYEPGIHYSQVQMQSGTTGINAMRVYNPVKQSQDHDPDGRFIKQWCPELAELDAAFIHAPWDAAPEWLAQAGLVLGQNYPWPIVDLTQAARDAKQQLASLRKQPTAKAQAQQVFQKHGSRLRSASRRRSKKTTSIGSDHPQLSLF</sequence>
<evidence type="ECO:0000256" key="3">
    <source>
        <dbReference type="ARBA" id="ARBA00022630"/>
    </source>
</evidence>
<dbReference type="Gene3D" id="1.10.579.10">
    <property type="entry name" value="DNA Cyclobutane Dipyrimidine Photolyase, subunit A, domain 3"/>
    <property type="match status" value="1"/>
</dbReference>
<evidence type="ECO:0000256" key="4">
    <source>
        <dbReference type="ARBA" id="ARBA00022827"/>
    </source>
</evidence>
<organism evidence="10 11">
    <name type="scientific">Thiomicrospira cyclica (strain DSM 14477 / JCM 11371 / ALM1)</name>
    <name type="common">Thioalkalimicrobium cyclicum</name>
    <dbReference type="NCBI Taxonomy" id="717773"/>
    <lineage>
        <taxon>Bacteria</taxon>
        <taxon>Pseudomonadati</taxon>
        <taxon>Pseudomonadota</taxon>
        <taxon>Gammaproteobacteria</taxon>
        <taxon>Thiotrichales</taxon>
        <taxon>Piscirickettsiaceae</taxon>
        <taxon>Thiomicrospira</taxon>
    </lineage>
</organism>
<dbReference type="eggNOG" id="COG0415">
    <property type="taxonomic scope" value="Bacteria"/>
</dbReference>
<evidence type="ECO:0000259" key="9">
    <source>
        <dbReference type="PROSITE" id="PS51645"/>
    </source>
</evidence>
<dbReference type="GO" id="GO:0003677">
    <property type="term" value="F:DNA binding"/>
    <property type="evidence" value="ECO:0007669"/>
    <property type="project" value="TreeGrafter"/>
</dbReference>
<protein>
    <submittedName>
        <fullName evidence="10">DNA photolyase FAD-binding protein</fullName>
    </submittedName>
</protein>
<dbReference type="InterPro" id="IPR018394">
    <property type="entry name" value="DNA_photolyase_1_CS_C"/>
</dbReference>
<feature type="binding site" evidence="6">
    <location>
        <position position="230"/>
    </location>
    <ligand>
        <name>FAD</name>
        <dbReference type="ChEBI" id="CHEBI:57692"/>
    </ligand>
</feature>
<feature type="binding site" evidence="6">
    <location>
        <position position="282"/>
    </location>
    <ligand>
        <name>FAD</name>
        <dbReference type="ChEBI" id="CHEBI:57692"/>
    </ligand>
</feature>
<dbReference type="PROSITE" id="PS51645">
    <property type="entry name" value="PHR_CRY_ALPHA_BETA"/>
    <property type="match status" value="1"/>
</dbReference>
<dbReference type="InterPro" id="IPR006050">
    <property type="entry name" value="DNA_photolyase_N"/>
</dbReference>
<dbReference type="InterPro" id="IPR005101">
    <property type="entry name" value="Cryptochr/Photolyase_FAD-bd"/>
</dbReference>
<evidence type="ECO:0000256" key="5">
    <source>
        <dbReference type="ARBA" id="ARBA00022991"/>
    </source>
</evidence>
<evidence type="ECO:0000256" key="7">
    <source>
        <dbReference type="RuleBase" id="RU004182"/>
    </source>
</evidence>
<evidence type="ECO:0000256" key="1">
    <source>
        <dbReference type="ARBA" id="ARBA00001932"/>
    </source>
</evidence>
<reference evidence="10 11" key="1">
    <citation type="submission" date="2011-05" db="EMBL/GenBank/DDBJ databases">
        <title>Complete sequence of Thioalkalimicrobium cyclicum ALM1.</title>
        <authorList>
            <consortium name="US DOE Joint Genome Institute"/>
            <person name="Lucas S."/>
            <person name="Han J."/>
            <person name="Lapidus A."/>
            <person name="Cheng J.-F."/>
            <person name="Goodwin L."/>
            <person name="Pitluck S."/>
            <person name="Peters L."/>
            <person name="Mikhailova N."/>
            <person name="Davenport K."/>
            <person name="Han C."/>
            <person name="Tapia R."/>
            <person name="Land M."/>
            <person name="Hauser L."/>
            <person name="Kyrpides N."/>
            <person name="Ivanova N."/>
            <person name="Pagani I."/>
            <person name="Kappler U."/>
            <person name="Woyke T."/>
        </authorList>
    </citation>
    <scope>NUCLEOTIDE SEQUENCE [LARGE SCALE GENOMIC DNA]</scope>
    <source>
        <strain evidence="11">DSM 14477 / JCM 11371 / ALM1</strain>
    </source>
</reference>
<evidence type="ECO:0000256" key="8">
    <source>
        <dbReference type="SAM" id="MobiDB-lite"/>
    </source>
</evidence>
<comment type="cofactor">
    <cofactor evidence="6">
        <name>FAD</name>
        <dbReference type="ChEBI" id="CHEBI:57692"/>
    </cofactor>
    <text evidence="6">Binds 1 FAD per subunit.</text>
</comment>
<comment type="similarity">
    <text evidence="7">Belongs to the DNA photolyase family.</text>
</comment>
<dbReference type="Gene3D" id="1.25.40.80">
    <property type="match status" value="1"/>
</dbReference>
<keyword evidence="11" id="KW-1185">Reference proteome</keyword>
<dbReference type="GO" id="GO:0006139">
    <property type="term" value="P:nucleobase-containing compound metabolic process"/>
    <property type="evidence" value="ECO:0007669"/>
    <property type="project" value="UniProtKB-ARBA"/>
</dbReference>